<accession>A0A1V9ZZE7</accession>
<feature type="coiled-coil region" evidence="1">
    <location>
        <begin position="353"/>
        <end position="398"/>
    </location>
</feature>
<feature type="coiled-coil region" evidence="1">
    <location>
        <begin position="1187"/>
        <end position="1214"/>
    </location>
</feature>
<feature type="coiled-coil region" evidence="1">
    <location>
        <begin position="693"/>
        <end position="766"/>
    </location>
</feature>
<evidence type="ECO:0000256" key="1">
    <source>
        <dbReference type="SAM" id="Coils"/>
    </source>
</evidence>
<proteinExistence type="predicted"/>
<feature type="coiled-coil region" evidence="1">
    <location>
        <begin position="103"/>
        <end position="158"/>
    </location>
</feature>
<dbReference type="OrthoDB" id="74987at2759"/>
<evidence type="ECO:0000313" key="2">
    <source>
        <dbReference type="EMBL" id="OQS03413.1"/>
    </source>
</evidence>
<feature type="coiled-coil region" evidence="1">
    <location>
        <begin position="584"/>
        <end position="653"/>
    </location>
</feature>
<dbReference type="AlphaFoldDB" id="A0A1V9ZZE7"/>
<dbReference type="EMBL" id="JNBS01000907">
    <property type="protein sequence ID" value="OQS03413.1"/>
    <property type="molecule type" value="Genomic_DNA"/>
</dbReference>
<reference evidence="2 3" key="1">
    <citation type="journal article" date="2014" name="Genome Biol. Evol.">
        <title>The secreted proteins of Achlya hypogyna and Thraustotheca clavata identify the ancestral oomycete secretome and reveal gene acquisitions by horizontal gene transfer.</title>
        <authorList>
            <person name="Misner I."/>
            <person name="Blouin N."/>
            <person name="Leonard G."/>
            <person name="Richards T.A."/>
            <person name="Lane C.E."/>
        </authorList>
    </citation>
    <scope>NUCLEOTIDE SEQUENCE [LARGE SCALE GENOMIC DNA]</scope>
    <source>
        <strain evidence="2 3">ATCC 34112</strain>
    </source>
</reference>
<dbReference type="STRING" id="74557.A0A1V9ZZE7"/>
<keyword evidence="3" id="KW-1185">Reference proteome</keyword>
<feature type="coiled-coil region" evidence="1">
    <location>
        <begin position="445"/>
        <end position="508"/>
    </location>
</feature>
<dbReference type="Proteomes" id="UP000243217">
    <property type="component" value="Unassembled WGS sequence"/>
</dbReference>
<evidence type="ECO:0000313" key="3">
    <source>
        <dbReference type="Proteomes" id="UP000243217"/>
    </source>
</evidence>
<name>A0A1V9ZZE7_9STRA</name>
<sequence>MDAKSKYRERYISLQQSYEARLLSLGSAFEAALRELHADESLTVLQQNDISRDFVGLRLHELVTHSLADEKEHFIKTLSEKLAKKDAHLKECLVEKSMVDNQKKALLEDMQKVIEQIEALQRRFSSLKSEKDALEFNVRQLREENSLLSDQIVTKDNEAKAWAAEKQSFLAMQQEYVRMQAMYTKDQSFYGQNESKLTETITTLTSKLQASESEKAKLMQQCNEISLQLQEQQLKSTHAKETITNLTPRLQTTQEEVNRLTNALQRAQDDAVMWRQKYEAVGEQIDLLIQEQLHEKELLTMTHDKELSRISSELHQARSNAEADSIRWKKDKETLQQQVNEREDAFRNALVNVQKYEQQLKDFEISKTELKVALTKRISQLEQEIAAISKENQAAIAAERTAKDAIQEQFMSYKRSADVKLASLQASLQHQKDSSKREHEAEKRIKWQEDAMKKHEAMLDTLKQKYEASIASLHDELSASKARASAELKRIEHNIRQEAAQLVQQENVKQESVQLERMRKEVARLATVASTAQSKVAEAAKTVPGGYISLSEHKAEIEKMTAQLTLKFESNSLQVKENWEEKKRNEFAGTIAEIQKELEQVKNELTEERKLRIENENALVLERKQTVQSRVALEEETQAKTLLIQRLEEATVNLGRLRQLVLDHQATQKDMEVDLRDQKKEFTDKEASLQTTINSLIADAKTLEDINKQIQDDYTLATATIDSLKREIAVLKSTHNESNIATQNLLKERAETIELLQKNLLHAEERGKSTLELVNEENGANIERLQAQLVISMTKHDAIAHELRDAYKQLGASKEQFVLLTNKLESTLAELTDAKAKAIRNKTKNDELRRAVKSLEIALGNTQQNQQEIQHQMTLLHSGKDKRRIKLAENVKLQGHTIRLEFTAMKRSVVNDLHEVQRYVVDILSKLIQGIETFMTQQALQYKQKLNDQLGKMNLKYDVDRRQIEATNATQLETQLKAQRKELEASFSVRIEQEKANYEQVVKLLGERDVKIETLHQQLRTETGQLQTILYQLEQQSKDGKKEIDLIHDQVVEKAKLIEEKESKIQTLQVTVSSLKKEVNIAVQKLGLSWDTIVKLVQKILPKGAFELSLDDVVRFDSVKIKQTVELLYERILGTIESDRLKAIENAIKPYKDELEKAPLVLQRSLSASRNEPSSVLAMAAPLAQELSSAKERIQSLNRDCSVLREKYDTLKVKYGQVRSILEKLATERDDAKAYAESLHRDRKALEHSMTMQLEEASTQHE</sequence>
<gene>
    <name evidence="2" type="ORF">THRCLA_04291</name>
</gene>
<feature type="non-terminal residue" evidence="2">
    <location>
        <position position="1262"/>
    </location>
</feature>
<comment type="caution">
    <text evidence="2">The sequence shown here is derived from an EMBL/GenBank/DDBJ whole genome shotgun (WGS) entry which is preliminary data.</text>
</comment>
<keyword evidence="1" id="KW-0175">Coiled coil</keyword>
<feature type="coiled-coil region" evidence="1">
    <location>
        <begin position="821"/>
        <end position="865"/>
    </location>
</feature>
<organism evidence="2 3">
    <name type="scientific">Thraustotheca clavata</name>
    <dbReference type="NCBI Taxonomy" id="74557"/>
    <lineage>
        <taxon>Eukaryota</taxon>
        <taxon>Sar</taxon>
        <taxon>Stramenopiles</taxon>
        <taxon>Oomycota</taxon>
        <taxon>Saprolegniomycetes</taxon>
        <taxon>Saprolegniales</taxon>
        <taxon>Achlyaceae</taxon>
        <taxon>Thraustotheca</taxon>
    </lineage>
</organism>
<protein>
    <submittedName>
        <fullName evidence="2">Uncharacterized protein</fullName>
    </submittedName>
</protein>
<feature type="coiled-coil region" evidence="1">
    <location>
        <begin position="201"/>
        <end position="277"/>
    </location>
</feature>